<feature type="repeat" description="TPR" evidence="1">
    <location>
        <begin position="36"/>
        <end position="69"/>
    </location>
</feature>
<accession>A0ABT9HQL7</accession>
<evidence type="ECO:0000313" key="4">
    <source>
        <dbReference type="Proteomes" id="UP001240639"/>
    </source>
</evidence>
<feature type="signal peptide" evidence="2">
    <location>
        <begin position="1"/>
        <end position="28"/>
    </location>
</feature>
<dbReference type="Gene3D" id="1.25.40.10">
    <property type="entry name" value="Tetratricopeptide repeat domain"/>
    <property type="match status" value="1"/>
</dbReference>
<organism evidence="3 4">
    <name type="scientific">Qipengyuania profundimaris</name>
    <dbReference type="NCBI Taxonomy" id="3067652"/>
    <lineage>
        <taxon>Bacteria</taxon>
        <taxon>Pseudomonadati</taxon>
        <taxon>Pseudomonadota</taxon>
        <taxon>Alphaproteobacteria</taxon>
        <taxon>Sphingomonadales</taxon>
        <taxon>Erythrobacteraceae</taxon>
        <taxon>Qipengyuania</taxon>
    </lineage>
</organism>
<dbReference type="EMBL" id="JAVAIM010000001">
    <property type="protein sequence ID" value="MDP4575416.1"/>
    <property type="molecule type" value="Genomic_DNA"/>
</dbReference>
<evidence type="ECO:0008006" key="5">
    <source>
        <dbReference type="Google" id="ProtNLM"/>
    </source>
</evidence>
<evidence type="ECO:0000256" key="2">
    <source>
        <dbReference type="SAM" id="SignalP"/>
    </source>
</evidence>
<evidence type="ECO:0000313" key="3">
    <source>
        <dbReference type="EMBL" id="MDP4575416.1"/>
    </source>
</evidence>
<feature type="chain" id="PRO_5046313665" description="Tetratricopeptide repeat protein" evidence="2">
    <location>
        <begin position="29"/>
        <end position="172"/>
    </location>
</feature>
<dbReference type="SUPFAM" id="SSF48452">
    <property type="entry name" value="TPR-like"/>
    <property type="match status" value="1"/>
</dbReference>
<gene>
    <name evidence="3" type="ORF">Q9K02_09740</name>
</gene>
<dbReference type="Proteomes" id="UP001240639">
    <property type="component" value="Unassembled WGS sequence"/>
</dbReference>
<name>A0ABT9HQL7_9SPHN</name>
<dbReference type="PROSITE" id="PS50005">
    <property type="entry name" value="TPR"/>
    <property type="match status" value="1"/>
</dbReference>
<keyword evidence="4" id="KW-1185">Reference proteome</keyword>
<keyword evidence="2" id="KW-0732">Signal</keyword>
<reference evidence="3 4" key="1">
    <citation type="submission" date="2023-08" db="EMBL/GenBank/DDBJ databases">
        <title>genomic of G39.</title>
        <authorList>
            <person name="Wang Y."/>
        </authorList>
    </citation>
    <scope>NUCLEOTIDE SEQUENCE [LARGE SCALE GENOMIC DNA]</scope>
    <source>
        <strain evidence="3 4">G39</strain>
    </source>
</reference>
<dbReference type="InterPro" id="IPR011990">
    <property type="entry name" value="TPR-like_helical_dom_sf"/>
</dbReference>
<proteinExistence type="predicted"/>
<protein>
    <recommendedName>
        <fullName evidence="5">Tetratricopeptide repeat protein</fullName>
    </recommendedName>
</protein>
<comment type="caution">
    <text evidence="3">The sequence shown here is derived from an EMBL/GenBank/DDBJ whole genome shotgun (WGS) entry which is preliminary data.</text>
</comment>
<keyword evidence="1" id="KW-0802">TPR repeat</keyword>
<sequence>METIMRFAPAAAALSLALAMTASVGWSAERDPDPRAAMLIAEGQTALQGGDVQGAIDAYEAALVVDPGYTPLYLRLAEAARADEMQGKAIRYYREVLNREPRNYAAMSGEGEALLEKGALEKARANLARLESACGKSCPETQQLAAALAIGPKQAVQTAEATITLEPQPQSN</sequence>
<dbReference type="InterPro" id="IPR019734">
    <property type="entry name" value="TPR_rpt"/>
</dbReference>
<dbReference type="SMART" id="SM00028">
    <property type="entry name" value="TPR"/>
    <property type="match status" value="2"/>
</dbReference>
<dbReference type="RefSeq" id="WP_305932719.1">
    <property type="nucleotide sequence ID" value="NZ_JAVAIM010000001.1"/>
</dbReference>
<evidence type="ECO:0000256" key="1">
    <source>
        <dbReference type="PROSITE-ProRule" id="PRU00339"/>
    </source>
</evidence>